<dbReference type="EMBL" id="QWEA01000634">
    <property type="protein sequence ID" value="RIJ18676.1"/>
    <property type="molecule type" value="Genomic_DNA"/>
</dbReference>
<feature type="active site" description="O-isoaspartyl threonine intermediate" evidence="3">
    <location>
        <position position="12"/>
    </location>
</feature>
<dbReference type="InterPro" id="IPR037152">
    <property type="entry name" value="L-asparaginase_N_sf"/>
</dbReference>
<dbReference type="EC" id="3.5.1.1" evidence="2"/>
<reference evidence="6 7" key="1">
    <citation type="submission" date="2018-08" db="EMBL/GenBank/DDBJ databases">
        <title>Genome Sequence of Clavibacter michiganensis Subspecies type strains, and the Atypical Peach-Colored Strains Isolated from Tomato.</title>
        <authorList>
            <person name="Osdaghi E."/>
            <person name="Portier P."/>
            <person name="Briand M."/>
            <person name="Jacques M.-A."/>
        </authorList>
    </citation>
    <scope>NUCLEOTIDE SEQUENCE [LARGE SCALE GENOMIC DNA]</scope>
    <source>
        <strain evidence="6 7">CFBP 6488</strain>
    </source>
</reference>
<comment type="similarity">
    <text evidence="1">Belongs to the asparaginase 1 family.</text>
</comment>
<dbReference type="Pfam" id="PF00710">
    <property type="entry name" value="Asparaginase"/>
    <property type="match status" value="2"/>
</dbReference>
<dbReference type="GO" id="GO:0006520">
    <property type="term" value="P:amino acid metabolic process"/>
    <property type="evidence" value="ECO:0007669"/>
    <property type="project" value="InterPro"/>
</dbReference>
<protein>
    <recommendedName>
        <fullName evidence="2">asparaginase</fullName>
        <ecNumber evidence="2">3.5.1.1</ecNumber>
    </recommendedName>
</protein>
<evidence type="ECO:0000259" key="5">
    <source>
        <dbReference type="Pfam" id="PF00710"/>
    </source>
</evidence>
<sequence length="148" mass="15218">MPHVLVLATGGTISSRARADGSAVAADRAERLLGSVPALPPGVTVAARDVLRVNTFALMHADLRTTADALEETAFLLDLVTDDPRLVVLTCAQRSADDPEGDGPGNLRDAIVVAASPEERGAGVLAVFASRVLAADGLVKARTLDPDA</sequence>
<evidence type="ECO:0000256" key="1">
    <source>
        <dbReference type="ARBA" id="ARBA00010518"/>
    </source>
</evidence>
<dbReference type="AlphaFoldDB" id="A0A399QI52"/>
<dbReference type="InterPro" id="IPR020827">
    <property type="entry name" value="Asparaginase/glutaminase_AS1"/>
</dbReference>
<dbReference type="GO" id="GO:0004067">
    <property type="term" value="F:asparaginase activity"/>
    <property type="evidence" value="ECO:0007669"/>
    <property type="project" value="UniProtKB-UniRule"/>
</dbReference>
<accession>A0A399QI52</accession>
<evidence type="ECO:0000313" key="6">
    <source>
        <dbReference type="EMBL" id="RIJ18676.1"/>
    </source>
</evidence>
<comment type="caution">
    <text evidence="6">The sequence shown here is derived from an EMBL/GenBank/DDBJ whole genome shotgun (WGS) entry which is preliminary data.</text>
</comment>
<dbReference type="SMART" id="SM00870">
    <property type="entry name" value="Asparaginase"/>
    <property type="match status" value="1"/>
</dbReference>
<evidence type="ECO:0000256" key="3">
    <source>
        <dbReference type="PIRSR" id="PIRSR001220-1"/>
    </source>
</evidence>
<feature type="domain" description="L-asparaginase N-terminal" evidence="5">
    <location>
        <begin position="68"/>
        <end position="148"/>
    </location>
</feature>
<dbReference type="PROSITE" id="PS51732">
    <property type="entry name" value="ASN_GLN_ASE_3"/>
    <property type="match status" value="1"/>
</dbReference>
<dbReference type="InterPro" id="IPR027474">
    <property type="entry name" value="L-asparaginase_N"/>
</dbReference>
<dbReference type="PIRSF" id="PIRSF500176">
    <property type="entry name" value="L_ASNase"/>
    <property type="match status" value="1"/>
</dbReference>
<dbReference type="Proteomes" id="UP000266634">
    <property type="component" value="Unassembled WGS sequence"/>
</dbReference>
<dbReference type="PIRSF" id="PIRSF001220">
    <property type="entry name" value="L-ASNase_gatD"/>
    <property type="match status" value="1"/>
</dbReference>
<evidence type="ECO:0000313" key="7">
    <source>
        <dbReference type="Proteomes" id="UP000266634"/>
    </source>
</evidence>
<dbReference type="InterPro" id="IPR036152">
    <property type="entry name" value="Asp/glu_Ase-like_sf"/>
</dbReference>
<dbReference type="SUPFAM" id="SSF53774">
    <property type="entry name" value="Glutaminase/Asparaginase"/>
    <property type="match status" value="1"/>
</dbReference>
<organism evidence="6 7">
    <name type="scientific">Clavibacter michiganensis subsp. insidiosus</name>
    <dbReference type="NCBI Taxonomy" id="33014"/>
    <lineage>
        <taxon>Bacteria</taxon>
        <taxon>Bacillati</taxon>
        <taxon>Actinomycetota</taxon>
        <taxon>Actinomycetes</taxon>
        <taxon>Micrococcales</taxon>
        <taxon>Microbacteriaceae</taxon>
        <taxon>Clavibacter</taxon>
    </lineage>
</organism>
<evidence type="ECO:0000256" key="4">
    <source>
        <dbReference type="PROSITE-ProRule" id="PRU10099"/>
    </source>
</evidence>
<dbReference type="InterPro" id="IPR006034">
    <property type="entry name" value="Asparaginase/glutaminase-like"/>
</dbReference>
<proteinExistence type="inferred from homology"/>
<gene>
    <name evidence="6" type="ORF">DZF93_13135</name>
</gene>
<feature type="active site" evidence="4">
    <location>
        <position position="12"/>
    </location>
</feature>
<feature type="domain" description="L-asparaginase N-terminal" evidence="5">
    <location>
        <begin position="3"/>
        <end position="66"/>
    </location>
</feature>
<evidence type="ECO:0000256" key="2">
    <source>
        <dbReference type="ARBA" id="ARBA00012920"/>
    </source>
</evidence>
<dbReference type="PROSITE" id="PS00144">
    <property type="entry name" value="ASN_GLN_ASE_1"/>
    <property type="match status" value="1"/>
</dbReference>
<name>A0A399QI52_9MICO</name>
<feature type="non-terminal residue" evidence="6">
    <location>
        <position position="148"/>
    </location>
</feature>
<dbReference type="Gene3D" id="3.40.50.1170">
    <property type="entry name" value="L-asparaginase, N-terminal domain"/>
    <property type="match status" value="2"/>
</dbReference>